<dbReference type="EMBL" id="JAUJYO010000003">
    <property type="protein sequence ID" value="KAK1320146.1"/>
    <property type="molecule type" value="Genomic_DNA"/>
</dbReference>
<comment type="caution">
    <text evidence="2">The sequence shown here is derived from an EMBL/GenBank/DDBJ whole genome shotgun (WGS) entry which is preliminary data.</text>
</comment>
<dbReference type="Proteomes" id="UP001180020">
    <property type="component" value="Unassembled WGS sequence"/>
</dbReference>
<reference evidence="2" key="1">
    <citation type="journal article" date="2023" name="Nat. Commun.">
        <title>Diploid and tetraploid genomes of Acorus and the evolution of monocots.</title>
        <authorList>
            <person name="Ma L."/>
            <person name="Liu K.W."/>
            <person name="Li Z."/>
            <person name="Hsiao Y.Y."/>
            <person name="Qi Y."/>
            <person name="Fu T."/>
            <person name="Tang G.D."/>
            <person name="Zhang D."/>
            <person name="Sun W.H."/>
            <person name="Liu D.K."/>
            <person name="Li Y."/>
            <person name="Chen G.Z."/>
            <person name="Liu X.D."/>
            <person name="Liao X.Y."/>
            <person name="Jiang Y.T."/>
            <person name="Yu X."/>
            <person name="Hao Y."/>
            <person name="Huang J."/>
            <person name="Zhao X.W."/>
            <person name="Ke S."/>
            <person name="Chen Y.Y."/>
            <person name="Wu W.L."/>
            <person name="Hsu J.L."/>
            <person name="Lin Y.F."/>
            <person name="Huang M.D."/>
            <person name="Li C.Y."/>
            <person name="Huang L."/>
            <person name="Wang Z.W."/>
            <person name="Zhao X."/>
            <person name="Zhong W.Y."/>
            <person name="Peng D.H."/>
            <person name="Ahmad S."/>
            <person name="Lan S."/>
            <person name="Zhang J.S."/>
            <person name="Tsai W.C."/>
            <person name="Van de Peer Y."/>
            <person name="Liu Z.J."/>
        </authorList>
    </citation>
    <scope>NUCLEOTIDE SEQUENCE</scope>
    <source>
        <strain evidence="2">CP</strain>
    </source>
</reference>
<name>A0AAV9F3G6_ACOCL</name>
<accession>A0AAV9F3G6</accession>
<gene>
    <name evidence="2" type="ORF">QJS10_CPA03g01165</name>
</gene>
<evidence type="ECO:0000256" key="1">
    <source>
        <dbReference type="SAM" id="MobiDB-lite"/>
    </source>
</evidence>
<reference evidence="2" key="2">
    <citation type="submission" date="2023-06" db="EMBL/GenBank/DDBJ databases">
        <authorList>
            <person name="Ma L."/>
            <person name="Liu K.-W."/>
            <person name="Li Z."/>
            <person name="Hsiao Y.-Y."/>
            <person name="Qi Y."/>
            <person name="Fu T."/>
            <person name="Tang G."/>
            <person name="Zhang D."/>
            <person name="Sun W.-H."/>
            <person name="Liu D.-K."/>
            <person name="Li Y."/>
            <person name="Chen G.-Z."/>
            <person name="Liu X.-D."/>
            <person name="Liao X.-Y."/>
            <person name="Jiang Y.-T."/>
            <person name="Yu X."/>
            <person name="Hao Y."/>
            <person name="Huang J."/>
            <person name="Zhao X.-W."/>
            <person name="Ke S."/>
            <person name="Chen Y.-Y."/>
            <person name="Wu W.-L."/>
            <person name="Hsu J.-L."/>
            <person name="Lin Y.-F."/>
            <person name="Huang M.-D."/>
            <person name="Li C.-Y."/>
            <person name="Huang L."/>
            <person name="Wang Z.-W."/>
            <person name="Zhao X."/>
            <person name="Zhong W.-Y."/>
            <person name="Peng D.-H."/>
            <person name="Ahmad S."/>
            <person name="Lan S."/>
            <person name="Zhang J.-S."/>
            <person name="Tsai W.-C."/>
            <person name="Van De Peer Y."/>
            <person name="Liu Z.-J."/>
        </authorList>
    </citation>
    <scope>NUCLEOTIDE SEQUENCE</scope>
    <source>
        <strain evidence="2">CP</strain>
        <tissue evidence="2">Leaves</tissue>
    </source>
</reference>
<evidence type="ECO:0000313" key="3">
    <source>
        <dbReference type="Proteomes" id="UP001180020"/>
    </source>
</evidence>
<sequence>MGEAAIVDLLIEVPTLVLRVLECTRATHTQEHPLGGVQTIAHYGQGPHEAPPRPV</sequence>
<protein>
    <submittedName>
        <fullName evidence="2">Uncharacterized protein</fullName>
    </submittedName>
</protein>
<keyword evidence="3" id="KW-1185">Reference proteome</keyword>
<feature type="region of interest" description="Disordered" evidence="1">
    <location>
        <begin position="29"/>
        <end position="55"/>
    </location>
</feature>
<proteinExistence type="predicted"/>
<organism evidence="2 3">
    <name type="scientific">Acorus calamus</name>
    <name type="common">Sweet flag</name>
    <dbReference type="NCBI Taxonomy" id="4465"/>
    <lineage>
        <taxon>Eukaryota</taxon>
        <taxon>Viridiplantae</taxon>
        <taxon>Streptophyta</taxon>
        <taxon>Embryophyta</taxon>
        <taxon>Tracheophyta</taxon>
        <taxon>Spermatophyta</taxon>
        <taxon>Magnoliopsida</taxon>
        <taxon>Liliopsida</taxon>
        <taxon>Acoraceae</taxon>
        <taxon>Acorus</taxon>
    </lineage>
</organism>
<dbReference type="AlphaFoldDB" id="A0AAV9F3G6"/>
<evidence type="ECO:0000313" key="2">
    <source>
        <dbReference type="EMBL" id="KAK1320146.1"/>
    </source>
</evidence>